<keyword evidence="14" id="KW-1185">Reference proteome</keyword>
<feature type="transmembrane region" description="Helical" evidence="9">
    <location>
        <begin position="161"/>
        <end position="184"/>
    </location>
</feature>
<feature type="domain" description="Histidine kinase/HSP90-like ATPase" evidence="10">
    <location>
        <begin position="330"/>
        <end position="414"/>
    </location>
</feature>
<evidence type="ECO:0000259" key="12">
    <source>
        <dbReference type="Pfam" id="PF23539"/>
    </source>
</evidence>
<feature type="transmembrane region" description="Helical" evidence="9">
    <location>
        <begin position="63"/>
        <end position="83"/>
    </location>
</feature>
<dbReference type="Gene3D" id="3.30.565.10">
    <property type="entry name" value="Histidine kinase-like ATPase, C-terminal domain"/>
    <property type="match status" value="1"/>
</dbReference>
<evidence type="ECO:0000259" key="11">
    <source>
        <dbReference type="Pfam" id="PF07730"/>
    </source>
</evidence>
<dbReference type="InterPro" id="IPR003594">
    <property type="entry name" value="HATPase_dom"/>
</dbReference>
<dbReference type="CDD" id="cd16917">
    <property type="entry name" value="HATPase_UhpB-NarQ-NarX-like"/>
    <property type="match status" value="1"/>
</dbReference>
<keyword evidence="4" id="KW-0808">Transferase</keyword>
<evidence type="ECO:0000313" key="13">
    <source>
        <dbReference type="EMBL" id="MFC6355931.1"/>
    </source>
</evidence>
<dbReference type="Pfam" id="PF23539">
    <property type="entry name" value="DUF7134"/>
    <property type="match status" value="1"/>
</dbReference>
<evidence type="ECO:0000259" key="10">
    <source>
        <dbReference type="Pfam" id="PF02518"/>
    </source>
</evidence>
<dbReference type="GO" id="GO:0016301">
    <property type="term" value="F:kinase activity"/>
    <property type="evidence" value="ECO:0007669"/>
    <property type="project" value="UniProtKB-KW"/>
</dbReference>
<evidence type="ECO:0000256" key="7">
    <source>
        <dbReference type="ARBA" id="ARBA00022840"/>
    </source>
</evidence>
<evidence type="ECO:0000256" key="3">
    <source>
        <dbReference type="ARBA" id="ARBA00022553"/>
    </source>
</evidence>
<keyword evidence="7" id="KW-0067">ATP-binding</keyword>
<protein>
    <recommendedName>
        <fullName evidence="2">histidine kinase</fullName>
        <ecNumber evidence="2">2.7.13.3</ecNumber>
    </recommendedName>
</protein>
<feature type="transmembrane region" description="Helical" evidence="9">
    <location>
        <begin position="31"/>
        <end position="51"/>
    </location>
</feature>
<evidence type="ECO:0000313" key="14">
    <source>
        <dbReference type="Proteomes" id="UP001596306"/>
    </source>
</evidence>
<dbReference type="EC" id="2.7.13.3" evidence="2"/>
<dbReference type="InterPro" id="IPR011712">
    <property type="entry name" value="Sig_transdc_His_kin_sub3_dim/P"/>
</dbReference>
<dbReference type="RefSeq" id="WP_386729443.1">
    <property type="nucleotide sequence ID" value="NZ_JBHSTP010000001.1"/>
</dbReference>
<gene>
    <name evidence="13" type="ORF">ACFQB0_07400</name>
</gene>
<dbReference type="Pfam" id="PF07730">
    <property type="entry name" value="HisKA_3"/>
    <property type="match status" value="1"/>
</dbReference>
<dbReference type="InterPro" id="IPR050482">
    <property type="entry name" value="Sensor_HK_TwoCompSys"/>
</dbReference>
<evidence type="ECO:0000256" key="9">
    <source>
        <dbReference type="SAM" id="Phobius"/>
    </source>
</evidence>
<keyword evidence="9" id="KW-0472">Membrane</keyword>
<comment type="catalytic activity">
    <reaction evidence="1">
        <text>ATP + protein L-histidine = ADP + protein N-phospho-L-histidine.</text>
        <dbReference type="EC" id="2.7.13.3"/>
    </reaction>
</comment>
<dbReference type="Pfam" id="PF02518">
    <property type="entry name" value="HATPase_c"/>
    <property type="match status" value="1"/>
</dbReference>
<proteinExistence type="predicted"/>
<feature type="transmembrane region" description="Helical" evidence="9">
    <location>
        <begin position="117"/>
        <end position="141"/>
    </location>
</feature>
<dbReference type="PANTHER" id="PTHR24421">
    <property type="entry name" value="NITRATE/NITRITE SENSOR PROTEIN NARX-RELATED"/>
    <property type="match status" value="1"/>
</dbReference>
<sequence length="428" mass="46786">MTISNETDEMTREPIASHAHSLFRGYMGREWLLVIASIVLSSVFYLINLIIGQVTERPWASGGAGVPAVAIALLFMQAVALLWRRRHPLVMFGAVYLVFIAMTLLQGNRDLAAGPTLWIAVFFLAANTNARVAIPTLLVAAGGDVVVQLPWLAQAHELTSALWVVSVAAVVVKVAVVYTICAFLGGWVTLQRRRAELAVERTELIQKESEARVREAVTKERNKMARELHDVAAHHLSGIAVQSRAALHVHPRDPDTVGALLRDIRRQSQDTLISLGQIVGILREGDDQELSPQPMIEDIGELVASTRRLSTVVNLHVEGDSSRLSPAVSLACYRIVQESLSNAHKHASGAEVFVRIQNHDDQVEILVENGRPPSELVATTDLPQGGFGLTGMRERVQVLGGYFEAGSTLNEGWRNKAIIPTQEGTVVR</sequence>
<evidence type="ECO:0000256" key="1">
    <source>
        <dbReference type="ARBA" id="ARBA00000085"/>
    </source>
</evidence>
<dbReference type="InterPro" id="IPR055558">
    <property type="entry name" value="DUF7134"/>
</dbReference>
<reference evidence="14" key="1">
    <citation type="journal article" date="2019" name="Int. J. Syst. Evol. Microbiol.">
        <title>The Global Catalogue of Microorganisms (GCM) 10K type strain sequencing project: providing services to taxonomists for standard genome sequencing and annotation.</title>
        <authorList>
            <consortium name="The Broad Institute Genomics Platform"/>
            <consortium name="The Broad Institute Genome Sequencing Center for Infectious Disease"/>
            <person name="Wu L."/>
            <person name="Ma J."/>
        </authorList>
    </citation>
    <scope>NUCLEOTIDE SEQUENCE [LARGE SCALE GENOMIC DNA]</scope>
    <source>
        <strain evidence="14">CCUG 43304</strain>
    </source>
</reference>
<dbReference type="Proteomes" id="UP001596306">
    <property type="component" value="Unassembled WGS sequence"/>
</dbReference>
<evidence type="ECO:0000256" key="8">
    <source>
        <dbReference type="ARBA" id="ARBA00023012"/>
    </source>
</evidence>
<dbReference type="EMBL" id="JBHSTP010000001">
    <property type="protein sequence ID" value="MFC6355931.1"/>
    <property type="molecule type" value="Genomic_DNA"/>
</dbReference>
<comment type="caution">
    <text evidence="13">The sequence shown here is derived from an EMBL/GenBank/DDBJ whole genome shotgun (WGS) entry which is preliminary data.</text>
</comment>
<dbReference type="Gene3D" id="1.20.5.1930">
    <property type="match status" value="1"/>
</dbReference>
<dbReference type="PANTHER" id="PTHR24421:SF10">
    <property type="entry name" value="NITRATE_NITRITE SENSOR PROTEIN NARQ"/>
    <property type="match status" value="1"/>
</dbReference>
<evidence type="ECO:0000256" key="5">
    <source>
        <dbReference type="ARBA" id="ARBA00022741"/>
    </source>
</evidence>
<organism evidence="13 14">
    <name type="scientific">Luethyella okanaganae</name>
    <dbReference type="NCBI Taxonomy" id="69372"/>
    <lineage>
        <taxon>Bacteria</taxon>
        <taxon>Bacillati</taxon>
        <taxon>Actinomycetota</taxon>
        <taxon>Actinomycetes</taxon>
        <taxon>Micrococcales</taxon>
        <taxon>Microbacteriaceae</taxon>
        <taxon>Luethyella</taxon>
    </lineage>
</organism>
<keyword evidence="9" id="KW-1133">Transmembrane helix</keyword>
<evidence type="ECO:0000256" key="4">
    <source>
        <dbReference type="ARBA" id="ARBA00022679"/>
    </source>
</evidence>
<dbReference type="SUPFAM" id="SSF55874">
    <property type="entry name" value="ATPase domain of HSP90 chaperone/DNA topoisomerase II/histidine kinase"/>
    <property type="match status" value="1"/>
</dbReference>
<name>A0ABW1VDD8_9MICO</name>
<evidence type="ECO:0000256" key="2">
    <source>
        <dbReference type="ARBA" id="ARBA00012438"/>
    </source>
</evidence>
<accession>A0ABW1VDD8</accession>
<feature type="transmembrane region" description="Helical" evidence="9">
    <location>
        <begin position="89"/>
        <end position="105"/>
    </location>
</feature>
<feature type="domain" description="Signal transduction histidine kinase subgroup 3 dimerisation and phosphoacceptor" evidence="11">
    <location>
        <begin position="220"/>
        <end position="286"/>
    </location>
</feature>
<keyword evidence="6 13" id="KW-0418">Kinase</keyword>
<dbReference type="InterPro" id="IPR036890">
    <property type="entry name" value="HATPase_C_sf"/>
</dbReference>
<keyword evidence="8" id="KW-0902">Two-component regulatory system</keyword>
<evidence type="ECO:0000256" key="6">
    <source>
        <dbReference type="ARBA" id="ARBA00022777"/>
    </source>
</evidence>
<keyword evidence="5" id="KW-0547">Nucleotide-binding</keyword>
<feature type="domain" description="DUF7134" evidence="12">
    <location>
        <begin position="64"/>
        <end position="177"/>
    </location>
</feature>
<keyword evidence="3" id="KW-0597">Phosphoprotein</keyword>
<keyword evidence="9" id="KW-0812">Transmembrane</keyword>